<gene>
    <name evidence="1" type="ORF">SAMN05421679_11188</name>
</gene>
<evidence type="ECO:0000313" key="2">
    <source>
        <dbReference type="Proteomes" id="UP001158050"/>
    </source>
</evidence>
<dbReference type="Proteomes" id="UP001158050">
    <property type="component" value="Unassembled WGS sequence"/>
</dbReference>
<dbReference type="EMBL" id="FXUO01000011">
    <property type="protein sequence ID" value="SMP97154.1"/>
    <property type="molecule type" value="Genomic_DNA"/>
</dbReference>
<organism evidence="1 2">
    <name type="scientific">Epilithonimonas pallida</name>
    <dbReference type="NCBI Taxonomy" id="373671"/>
    <lineage>
        <taxon>Bacteria</taxon>
        <taxon>Pseudomonadati</taxon>
        <taxon>Bacteroidota</taxon>
        <taxon>Flavobacteriia</taxon>
        <taxon>Flavobacteriales</taxon>
        <taxon>Weeksellaceae</taxon>
        <taxon>Chryseobacterium group</taxon>
        <taxon>Epilithonimonas</taxon>
    </lineage>
</organism>
<name>A0ABY1R911_9FLAO</name>
<sequence>MVNYQLSIINYQLSIINYQLSIINYQLSQISPHSRDFFINSDIFVQSVF</sequence>
<evidence type="ECO:0000313" key="1">
    <source>
        <dbReference type="EMBL" id="SMP97154.1"/>
    </source>
</evidence>
<keyword evidence="2" id="KW-1185">Reference proteome</keyword>
<protein>
    <submittedName>
        <fullName evidence="1">Uncharacterized protein</fullName>
    </submittedName>
</protein>
<reference evidence="1 2" key="1">
    <citation type="submission" date="2017-05" db="EMBL/GenBank/DDBJ databases">
        <authorList>
            <person name="Varghese N."/>
            <person name="Submissions S."/>
        </authorList>
    </citation>
    <scope>NUCLEOTIDE SEQUENCE [LARGE SCALE GENOMIC DNA]</scope>
    <source>
        <strain evidence="1 2">DSM 18015</strain>
    </source>
</reference>
<proteinExistence type="predicted"/>
<comment type="caution">
    <text evidence="1">The sequence shown here is derived from an EMBL/GenBank/DDBJ whole genome shotgun (WGS) entry which is preliminary data.</text>
</comment>
<accession>A0ABY1R911</accession>